<evidence type="ECO:0000256" key="3">
    <source>
        <dbReference type="ARBA" id="ARBA00038317"/>
    </source>
</evidence>
<dbReference type="PROSITE" id="PS50405">
    <property type="entry name" value="GST_CTER"/>
    <property type="match status" value="1"/>
</dbReference>
<comment type="similarity">
    <text evidence="3">Belongs to the GST superfamily. Sigma family.</text>
</comment>
<evidence type="ECO:0000256" key="4">
    <source>
        <dbReference type="ARBA" id="ARBA00047960"/>
    </source>
</evidence>
<dbReference type="EC" id="2.5.1.18" evidence="1"/>
<dbReference type="Pfam" id="PF14497">
    <property type="entry name" value="GST_C_3"/>
    <property type="match status" value="1"/>
</dbReference>
<dbReference type="PROSITE" id="PS50404">
    <property type="entry name" value="GST_NTER"/>
    <property type="match status" value="1"/>
</dbReference>
<dbReference type="SFLD" id="SFLDG00363">
    <property type="entry name" value="AMPS_(cytGST):_Alpha-__Mu-__Pi"/>
    <property type="match status" value="1"/>
</dbReference>
<dbReference type="InterPro" id="IPR040079">
    <property type="entry name" value="Glutathione_S-Trfase"/>
</dbReference>
<feature type="domain" description="GST C-terminal" evidence="6">
    <location>
        <begin position="84"/>
        <end position="206"/>
    </location>
</feature>
<keyword evidence="8" id="KW-1185">Reference proteome</keyword>
<evidence type="ECO:0000259" key="6">
    <source>
        <dbReference type="PROSITE" id="PS50405"/>
    </source>
</evidence>
<sequence length="218" mass="25148">MAHTYKLTYFDIQFIGRGEQIRLLLSYGGIPFEDIRIKHADWPKIKPTTPLGQVPVLHINDKSITQTGPICRYLANIVGLAGNNNEENLEIDVAAEMIGDVLKTAYEYRFETDETRKEKVKERLLELMPIIFTVLEENAIRNQGYIALDRVTFADIIFLCAYEDIRNILENTDVIADYPNLQEVKKNLLSIESLKDWIQKRPTLPIFIYDLKNDIASE</sequence>
<dbReference type="PANTHER" id="PTHR11571:SF224">
    <property type="entry name" value="HEMATOPOIETIC PROSTAGLANDIN D SYNTHASE"/>
    <property type="match status" value="1"/>
</dbReference>
<dbReference type="SFLD" id="SFLDG01205">
    <property type="entry name" value="AMPS.1"/>
    <property type="match status" value="1"/>
</dbReference>
<feature type="domain" description="GST N-terminal" evidence="5">
    <location>
        <begin position="5"/>
        <end position="82"/>
    </location>
</feature>
<comment type="catalytic activity">
    <reaction evidence="4">
        <text>RX + glutathione = an S-substituted glutathione + a halide anion + H(+)</text>
        <dbReference type="Rhea" id="RHEA:16437"/>
        <dbReference type="ChEBI" id="CHEBI:15378"/>
        <dbReference type="ChEBI" id="CHEBI:16042"/>
        <dbReference type="ChEBI" id="CHEBI:17792"/>
        <dbReference type="ChEBI" id="CHEBI:57925"/>
        <dbReference type="ChEBI" id="CHEBI:90779"/>
        <dbReference type="EC" id="2.5.1.18"/>
    </reaction>
</comment>
<dbReference type="SFLD" id="SFLDS00019">
    <property type="entry name" value="Glutathione_Transferase_(cytos"/>
    <property type="match status" value="1"/>
</dbReference>
<dbReference type="Pfam" id="PF02798">
    <property type="entry name" value="GST_N"/>
    <property type="match status" value="1"/>
</dbReference>
<reference evidence="7" key="1">
    <citation type="submission" date="2025-05" db="UniProtKB">
        <authorList>
            <consortium name="EnsemblMetazoa"/>
        </authorList>
    </citation>
    <scope>IDENTIFICATION</scope>
</reference>
<name>A0ABM5KHZ3_DIAVI</name>
<dbReference type="EnsemblMetazoa" id="XM_050653853.1">
    <property type="protein sequence ID" value="XP_050509810.1"/>
    <property type="gene ID" value="LOC126886795"/>
</dbReference>
<dbReference type="InterPro" id="IPR004046">
    <property type="entry name" value="GST_C"/>
</dbReference>
<keyword evidence="2" id="KW-0808">Transferase</keyword>
<dbReference type="RefSeq" id="XP_050509810.1">
    <property type="nucleotide sequence ID" value="XM_050653853.1"/>
</dbReference>
<evidence type="ECO:0000313" key="7">
    <source>
        <dbReference type="EnsemblMetazoa" id="XP_050509810.1"/>
    </source>
</evidence>
<dbReference type="PANTHER" id="PTHR11571">
    <property type="entry name" value="GLUTATHIONE S-TRANSFERASE"/>
    <property type="match status" value="1"/>
</dbReference>
<evidence type="ECO:0000256" key="2">
    <source>
        <dbReference type="ARBA" id="ARBA00022679"/>
    </source>
</evidence>
<dbReference type="Proteomes" id="UP001652700">
    <property type="component" value="Unplaced"/>
</dbReference>
<dbReference type="SUPFAM" id="SSF52833">
    <property type="entry name" value="Thioredoxin-like"/>
    <property type="match status" value="1"/>
</dbReference>
<dbReference type="CDD" id="cd03039">
    <property type="entry name" value="GST_N_Sigma_like"/>
    <property type="match status" value="1"/>
</dbReference>
<evidence type="ECO:0000313" key="8">
    <source>
        <dbReference type="Proteomes" id="UP001652700"/>
    </source>
</evidence>
<organism evidence="7 8">
    <name type="scientific">Diabrotica virgifera virgifera</name>
    <name type="common">western corn rootworm</name>
    <dbReference type="NCBI Taxonomy" id="50390"/>
    <lineage>
        <taxon>Eukaryota</taxon>
        <taxon>Metazoa</taxon>
        <taxon>Ecdysozoa</taxon>
        <taxon>Arthropoda</taxon>
        <taxon>Hexapoda</taxon>
        <taxon>Insecta</taxon>
        <taxon>Pterygota</taxon>
        <taxon>Neoptera</taxon>
        <taxon>Endopterygota</taxon>
        <taxon>Coleoptera</taxon>
        <taxon>Polyphaga</taxon>
        <taxon>Cucujiformia</taxon>
        <taxon>Chrysomeloidea</taxon>
        <taxon>Chrysomelidae</taxon>
        <taxon>Galerucinae</taxon>
        <taxon>Diabroticina</taxon>
        <taxon>Diabroticites</taxon>
        <taxon>Diabrotica</taxon>
    </lineage>
</organism>
<dbReference type="InterPro" id="IPR036282">
    <property type="entry name" value="Glutathione-S-Trfase_C_sf"/>
</dbReference>
<dbReference type="CDD" id="cd03192">
    <property type="entry name" value="GST_C_Sigma_like"/>
    <property type="match status" value="1"/>
</dbReference>
<dbReference type="Gene3D" id="1.20.1050.10">
    <property type="match status" value="1"/>
</dbReference>
<evidence type="ECO:0000259" key="5">
    <source>
        <dbReference type="PROSITE" id="PS50404"/>
    </source>
</evidence>
<dbReference type="InterPro" id="IPR050213">
    <property type="entry name" value="GST_superfamily"/>
</dbReference>
<dbReference type="InterPro" id="IPR036249">
    <property type="entry name" value="Thioredoxin-like_sf"/>
</dbReference>
<dbReference type="Gene3D" id="3.40.30.10">
    <property type="entry name" value="Glutaredoxin"/>
    <property type="match status" value="1"/>
</dbReference>
<proteinExistence type="inferred from homology"/>
<dbReference type="InterPro" id="IPR004045">
    <property type="entry name" value="Glutathione_S-Trfase_N"/>
</dbReference>
<protein>
    <recommendedName>
        <fullName evidence="1">glutathione transferase</fullName>
        <ecNumber evidence="1">2.5.1.18</ecNumber>
    </recommendedName>
</protein>
<dbReference type="SUPFAM" id="SSF47616">
    <property type="entry name" value="GST C-terminal domain-like"/>
    <property type="match status" value="1"/>
</dbReference>
<dbReference type="GeneID" id="126886795"/>
<accession>A0ABM5KHZ3</accession>
<dbReference type="InterPro" id="IPR010987">
    <property type="entry name" value="Glutathione-S-Trfase_C-like"/>
</dbReference>
<evidence type="ECO:0000256" key="1">
    <source>
        <dbReference type="ARBA" id="ARBA00012452"/>
    </source>
</evidence>